<feature type="non-terminal residue" evidence="1">
    <location>
        <position position="1"/>
    </location>
</feature>
<protein>
    <submittedName>
        <fullName evidence="1">Uncharacterized protein</fullName>
    </submittedName>
</protein>
<sequence>NRIPFVLYSLLVRDFLETNGDIITCFELFSTFKKVNVNVFLESNKYKTILYFPKSQSDTFKLEIFNNTKKSDISLFLKENWHIIEHWKWEKKIPAPIKIKGITIKRKVAVEVPDYLYKKRPVKGLFRNIVFLLEDYKKRKEKEVNIPDVGVGDDESLVEKYKDYYLIDEVFGESEDISPGIDKKRIANLRKMRERLSKTDTLSPIIPA</sequence>
<organism evidence="1">
    <name type="scientific">marine sediment metagenome</name>
    <dbReference type="NCBI Taxonomy" id="412755"/>
    <lineage>
        <taxon>unclassified sequences</taxon>
        <taxon>metagenomes</taxon>
        <taxon>ecological metagenomes</taxon>
    </lineage>
</organism>
<accession>X1S2H8</accession>
<proteinExistence type="predicted"/>
<name>X1S2H8_9ZZZZ</name>
<dbReference type="EMBL" id="BARW01011421">
    <property type="protein sequence ID" value="GAI73376.1"/>
    <property type="molecule type" value="Genomic_DNA"/>
</dbReference>
<dbReference type="AlphaFoldDB" id="X1S2H8"/>
<gene>
    <name evidence="1" type="ORF">S12H4_22029</name>
</gene>
<evidence type="ECO:0000313" key="1">
    <source>
        <dbReference type="EMBL" id="GAI73376.1"/>
    </source>
</evidence>
<comment type="caution">
    <text evidence="1">The sequence shown here is derived from an EMBL/GenBank/DDBJ whole genome shotgun (WGS) entry which is preliminary data.</text>
</comment>
<reference evidence="1" key="1">
    <citation type="journal article" date="2014" name="Front. Microbiol.">
        <title>High frequency of phylogenetically diverse reductive dehalogenase-homologous genes in deep subseafloor sedimentary metagenomes.</title>
        <authorList>
            <person name="Kawai M."/>
            <person name="Futagami T."/>
            <person name="Toyoda A."/>
            <person name="Takaki Y."/>
            <person name="Nishi S."/>
            <person name="Hori S."/>
            <person name="Arai W."/>
            <person name="Tsubouchi T."/>
            <person name="Morono Y."/>
            <person name="Uchiyama I."/>
            <person name="Ito T."/>
            <person name="Fujiyama A."/>
            <person name="Inagaki F."/>
            <person name="Takami H."/>
        </authorList>
    </citation>
    <scope>NUCLEOTIDE SEQUENCE</scope>
    <source>
        <strain evidence="1">Expedition CK06-06</strain>
    </source>
</reference>